<feature type="region of interest" description="Disordered" evidence="1">
    <location>
        <begin position="208"/>
        <end position="326"/>
    </location>
</feature>
<comment type="caution">
    <text evidence="3">The sequence shown here is derived from an EMBL/GenBank/DDBJ whole genome shotgun (WGS) entry which is preliminary data.</text>
</comment>
<feature type="region of interest" description="Disordered" evidence="1">
    <location>
        <begin position="433"/>
        <end position="462"/>
    </location>
</feature>
<dbReference type="OrthoDB" id="3253553at2759"/>
<keyword evidence="2" id="KW-0472">Membrane</keyword>
<proteinExistence type="predicted"/>
<feature type="transmembrane region" description="Helical" evidence="2">
    <location>
        <begin position="384"/>
        <end position="406"/>
    </location>
</feature>
<feature type="region of interest" description="Disordered" evidence="1">
    <location>
        <begin position="118"/>
        <end position="165"/>
    </location>
</feature>
<protein>
    <submittedName>
        <fullName evidence="3">Uncharacterized protein</fullName>
    </submittedName>
</protein>
<dbReference type="Proteomes" id="UP000559027">
    <property type="component" value="Unassembled WGS sequence"/>
</dbReference>
<feature type="compositionally biased region" description="Polar residues" evidence="1">
    <location>
        <begin position="36"/>
        <end position="52"/>
    </location>
</feature>
<feature type="region of interest" description="Disordered" evidence="1">
    <location>
        <begin position="1"/>
        <end position="62"/>
    </location>
</feature>
<dbReference type="AlphaFoldDB" id="A0A8H5LIF5"/>
<accession>A0A8H5LIF5</accession>
<evidence type="ECO:0000313" key="4">
    <source>
        <dbReference type="Proteomes" id="UP000559027"/>
    </source>
</evidence>
<sequence length="576" mass="62426">MFSSRLDSPPPPQTLPYHKPRPWSPDPYGPLPALSSVVNTGHTSDDPYNTSVPLARQRREASEASIEALDLADYARTLRTRQPGDPYPDIQDGALFSRPQHTQDSFQSYPPVSFVPQARASRDSLSPPSLVSRGATLSSNGTHSTSRGGRRPFSLPTPNSSTHALRSHYPQPRIVEPQPTYPGAPPSEIDIAQFPAWSRSWYQPPNRANEYSPPPIDDFYTAIPPSHFNPTKKPSKSVFDPDYVHYDQNYYPRTDPSSLSDPVFAPPSSMGHDSTRGLLPWSHSDNSASVDPSTKEERMRMLEREFGPNSGKGNNRSNGDFVDEDGKPLIGTVDQNGYLVTQGPRKRIALRVLQVLFALGSGVPAIYAAVVIKPNPPAPPAGTASAYALYVLSILTFLALLYLFLLRPCCFNPRRKDKGLMDNPLAGGMMVLPVPNSGNKKNKGKKPKKGVGGGGKGMGDSGDVQVNLIVDPHVFSGGRDDEDSDDDDEGNDVLPGGYYGVGGGGPGSGAGGRGKRRRNKRRSVFAGLAMEAEWKRARAWAKKIAFIDAAGVIIWGAVFVIVLIGKRCPSGGFDGW</sequence>
<feature type="transmembrane region" description="Helical" evidence="2">
    <location>
        <begin position="352"/>
        <end position="372"/>
    </location>
</feature>
<name>A0A8H5LIF5_9AGAR</name>
<feature type="compositionally biased region" description="Gly residues" evidence="1">
    <location>
        <begin position="450"/>
        <end position="460"/>
    </location>
</feature>
<evidence type="ECO:0000256" key="1">
    <source>
        <dbReference type="SAM" id="MobiDB-lite"/>
    </source>
</evidence>
<feature type="transmembrane region" description="Helical" evidence="2">
    <location>
        <begin position="544"/>
        <end position="564"/>
    </location>
</feature>
<reference evidence="3 4" key="1">
    <citation type="journal article" date="2020" name="ISME J.">
        <title>Uncovering the hidden diversity of litter-decomposition mechanisms in mushroom-forming fungi.</title>
        <authorList>
            <person name="Floudas D."/>
            <person name="Bentzer J."/>
            <person name="Ahren D."/>
            <person name="Johansson T."/>
            <person name="Persson P."/>
            <person name="Tunlid A."/>
        </authorList>
    </citation>
    <scope>NUCLEOTIDE SEQUENCE [LARGE SCALE GENOMIC DNA]</scope>
    <source>
        <strain evidence="3 4">CBS 146.42</strain>
    </source>
</reference>
<gene>
    <name evidence="3" type="ORF">D9756_001306</name>
</gene>
<keyword evidence="2" id="KW-0812">Transmembrane</keyword>
<feature type="compositionally biased region" description="Gly residues" evidence="1">
    <location>
        <begin position="497"/>
        <end position="512"/>
    </location>
</feature>
<feature type="compositionally biased region" description="Basic and acidic residues" evidence="1">
    <location>
        <begin position="293"/>
        <end position="306"/>
    </location>
</feature>
<feature type="compositionally biased region" description="Polar residues" evidence="1">
    <location>
        <begin position="123"/>
        <end position="147"/>
    </location>
</feature>
<dbReference type="EMBL" id="JAACJO010000005">
    <property type="protein sequence ID" value="KAF5358551.1"/>
    <property type="molecule type" value="Genomic_DNA"/>
</dbReference>
<keyword evidence="2" id="KW-1133">Transmembrane helix</keyword>
<evidence type="ECO:0000313" key="3">
    <source>
        <dbReference type="EMBL" id="KAF5358551.1"/>
    </source>
</evidence>
<feature type="compositionally biased region" description="Polar residues" evidence="1">
    <location>
        <begin position="283"/>
        <end position="292"/>
    </location>
</feature>
<keyword evidence="4" id="KW-1185">Reference proteome</keyword>
<feature type="region of interest" description="Disordered" evidence="1">
    <location>
        <begin position="496"/>
        <end position="519"/>
    </location>
</feature>
<feature type="compositionally biased region" description="Basic residues" evidence="1">
    <location>
        <begin position="440"/>
        <end position="449"/>
    </location>
</feature>
<organism evidence="3 4">
    <name type="scientific">Leucocoprinus leucothites</name>
    <dbReference type="NCBI Taxonomy" id="201217"/>
    <lineage>
        <taxon>Eukaryota</taxon>
        <taxon>Fungi</taxon>
        <taxon>Dikarya</taxon>
        <taxon>Basidiomycota</taxon>
        <taxon>Agaricomycotina</taxon>
        <taxon>Agaricomycetes</taxon>
        <taxon>Agaricomycetidae</taxon>
        <taxon>Agaricales</taxon>
        <taxon>Agaricineae</taxon>
        <taxon>Agaricaceae</taxon>
        <taxon>Leucocoprinus</taxon>
    </lineage>
</organism>
<evidence type="ECO:0000256" key="2">
    <source>
        <dbReference type="SAM" id="Phobius"/>
    </source>
</evidence>